<name>A0A9X0U3X5_9BACT</name>
<organism evidence="2 3">
    <name type="scientific">Tunturiibacter gelidiferens</name>
    <dbReference type="NCBI Taxonomy" id="3069689"/>
    <lineage>
        <taxon>Bacteria</taxon>
        <taxon>Pseudomonadati</taxon>
        <taxon>Acidobacteriota</taxon>
        <taxon>Terriglobia</taxon>
        <taxon>Terriglobales</taxon>
        <taxon>Acidobacteriaceae</taxon>
        <taxon>Tunturiibacter</taxon>
    </lineage>
</organism>
<comment type="caution">
    <text evidence="2">The sequence shown here is derived from an EMBL/GenBank/DDBJ whole genome shotgun (WGS) entry which is preliminary data.</text>
</comment>
<dbReference type="Proteomes" id="UP000535182">
    <property type="component" value="Unassembled WGS sequence"/>
</dbReference>
<evidence type="ECO:0000256" key="1">
    <source>
        <dbReference type="SAM" id="MobiDB-lite"/>
    </source>
</evidence>
<reference evidence="2 3" key="1">
    <citation type="submission" date="2020-08" db="EMBL/GenBank/DDBJ databases">
        <title>Genomic Encyclopedia of Type Strains, Phase IV (KMG-V): Genome sequencing to study the core and pangenomes of soil and plant-associated prokaryotes.</title>
        <authorList>
            <person name="Whitman W."/>
        </authorList>
    </citation>
    <scope>NUCLEOTIDE SEQUENCE [LARGE SCALE GENOMIC DNA]</scope>
    <source>
        <strain evidence="2 3">X5P2</strain>
    </source>
</reference>
<proteinExistence type="predicted"/>
<keyword evidence="3" id="KW-1185">Reference proteome</keyword>
<dbReference type="AlphaFoldDB" id="A0A9X0U3X5"/>
<dbReference type="EMBL" id="JACHEB010000002">
    <property type="protein sequence ID" value="MBB5327262.1"/>
    <property type="molecule type" value="Genomic_DNA"/>
</dbReference>
<protein>
    <submittedName>
        <fullName evidence="2">Uncharacterized protein</fullName>
    </submittedName>
</protein>
<accession>A0A9X0U3X5</accession>
<evidence type="ECO:0000313" key="3">
    <source>
        <dbReference type="Proteomes" id="UP000535182"/>
    </source>
</evidence>
<evidence type="ECO:0000313" key="2">
    <source>
        <dbReference type="EMBL" id="MBB5327262.1"/>
    </source>
</evidence>
<sequence length="98" mass="10391">MNQFKEDEVVQENEGVTKPAGDGIDRRSFAGCMARADTGLLWSMVSGVPTSKLLAQTMKGAGTGVGEVEDFSFVKSAIVTSDLTRAQEMADRSGFDGP</sequence>
<feature type="region of interest" description="Disordered" evidence="1">
    <location>
        <begin position="1"/>
        <end position="25"/>
    </location>
</feature>
<dbReference type="RefSeq" id="WP_183973839.1">
    <property type="nucleotide sequence ID" value="NZ_JACHEB010000002.1"/>
</dbReference>
<gene>
    <name evidence="2" type="ORF">HDF14_000867</name>
</gene>